<evidence type="ECO:0000313" key="6">
    <source>
        <dbReference type="EMBL" id="MBB1489272.1"/>
    </source>
</evidence>
<evidence type="ECO:0000256" key="1">
    <source>
        <dbReference type="ARBA" id="ARBA00009437"/>
    </source>
</evidence>
<comment type="similarity">
    <text evidence="1">Belongs to the LysR transcriptional regulatory family.</text>
</comment>
<dbReference type="PROSITE" id="PS50931">
    <property type="entry name" value="HTH_LYSR"/>
    <property type="match status" value="1"/>
</dbReference>
<gene>
    <name evidence="6" type="ORF">H4O21_21910</name>
</gene>
<keyword evidence="7" id="KW-1185">Reference proteome</keyword>
<organism evidence="6 7">
    <name type="scientific">Oceanospirillum sediminis</name>
    <dbReference type="NCBI Taxonomy" id="2760088"/>
    <lineage>
        <taxon>Bacteria</taxon>
        <taxon>Pseudomonadati</taxon>
        <taxon>Pseudomonadota</taxon>
        <taxon>Gammaproteobacteria</taxon>
        <taxon>Oceanospirillales</taxon>
        <taxon>Oceanospirillaceae</taxon>
        <taxon>Oceanospirillum</taxon>
    </lineage>
</organism>
<dbReference type="EMBL" id="JACJFM010000048">
    <property type="protein sequence ID" value="MBB1489272.1"/>
    <property type="molecule type" value="Genomic_DNA"/>
</dbReference>
<keyword evidence="2" id="KW-0805">Transcription regulation</keyword>
<dbReference type="AlphaFoldDB" id="A0A839IWW4"/>
<dbReference type="GO" id="GO:0043565">
    <property type="term" value="F:sequence-specific DNA binding"/>
    <property type="evidence" value="ECO:0007669"/>
    <property type="project" value="TreeGrafter"/>
</dbReference>
<dbReference type="SUPFAM" id="SSF53850">
    <property type="entry name" value="Periplasmic binding protein-like II"/>
    <property type="match status" value="1"/>
</dbReference>
<dbReference type="InterPro" id="IPR036388">
    <property type="entry name" value="WH-like_DNA-bd_sf"/>
</dbReference>
<dbReference type="PANTHER" id="PTHR30537">
    <property type="entry name" value="HTH-TYPE TRANSCRIPTIONAL REGULATOR"/>
    <property type="match status" value="1"/>
</dbReference>
<dbReference type="PANTHER" id="PTHR30537:SF35">
    <property type="entry name" value="TRANSCRIPTIONAL REGULATORY PROTEIN"/>
    <property type="match status" value="1"/>
</dbReference>
<dbReference type="SUPFAM" id="SSF46785">
    <property type="entry name" value="Winged helix' DNA-binding domain"/>
    <property type="match status" value="1"/>
</dbReference>
<accession>A0A839IWW4</accession>
<protein>
    <submittedName>
        <fullName evidence="6">LysR family transcriptional regulator</fullName>
    </submittedName>
</protein>
<keyword evidence="4" id="KW-0804">Transcription</keyword>
<proteinExistence type="inferred from homology"/>
<dbReference type="Pfam" id="PF00126">
    <property type="entry name" value="HTH_1"/>
    <property type="match status" value="1"/>
</dbReference>
<evidence type="ECO:0000256" key="4">
    <source>
        <dbReference type="ARBA" id="ARBA00023163"/>
    </source>
</evidence>
<evidence type="ECO:0000313" key="7">
    <source>
        <dbReference type="Proteomes" id="UP000565262"/>
    </source>
</evidence>
<dbReference type="Gene3D" id="3.40.190.290">
    <property type="match status" value="1"/>
</dbReference>
<evidence type="ECO:0000259" key="5">
    <source>
        <dbReference type="PROSITE" id="PS50931"/>
    </source>
</evidence>
<dbReference type="GO" id="GO:0006351">
    <property type="term" value="P:DNA-templated transcription"/>
    <property type="evidence" value="ECO:0007669"/>
    <property type="project" value="TreeGrafter"/>
</dbReference>
<dbReference type="InterPro" id="IPR058163">
    <property type="entry name" value="LysR-type_TF_proteobact-type"/>
</dbReference>
<dbReference type="Proteomes" id="UP000565262">
    <property type="component" value="Unassembled WGS sequence"/>
</dbReference>
<feature type="domain" description="HTH lysR-type" evidence="5">
    <location>
        <begin position="1"/>
        <end position="59"/>
    </location>
</feature>
<dbReference type="FunFam" id="1.10.10.10:FF:000001">
    <property type="entry name" value="LysR family transcriptional regulator"/>
    <property type="match status" value="1"/>
</dbReference>
<dbReference type="Gene3D" id="1.10.10.10">
    <property type="entry name" value="Winged helix-like DNA-binding domain superfamily/Winged helix DNA-binding domain"/>
    <property type="match status" value="1"/>
</dbReference>
<dbReference type="Pfam" id="PF03466">
    <property type="entry name" value="LysR_substrate"/>
    <property type="match status" value="1"/>
</dbReference>
<dbReference type="FunFam" id="3.40.190.290:FF:000001">
    <property type="entry name" value="Transcriptional regulator, LysR family"/>
    <property type="match status" value="1"/>
</dbReference>
<dbReference type="GO" id="GO:0003700">
    <property type="term" value="F:DNA-binding transcription factor activity"/>
    <property type="evidence" value="ECO:0007669"/>
    <property type="project" value="InterPro"/>
</dbReference>
<reference evidence="6 7" key="1">
    <citation type="submission" date="2020-08" db="EMBL/GenBank/DDBJ databases">
        <title>Oceanospirillum sp. nov. isolated from marine sediment.</title>
        <authorList>
            <person name="Ji X."/>
        </authorList>
    </citation>
    <scope>NUCLEOTIDE SEQUENCE [LARGE SCALE GENOMIC DNA]</scope>
    <source>
        <strain evidence="6 7">D5</strain>
    </source>
</reference>
<dbReference type="RefSeq" id="WP_182811193.1">
    <property type="nucleotide sequence ID" value="NZ_JACJFM010000048.1"/>
</dbReference>
<keyword evidence="3" id="KW-0238">DNA-binding</keyword>
<name>A0A839IWW4_9GAMM</name>
<evidence type="ECO:0000256" key="2">
    <source>
        <dbReference type="ARBA" id="ARBA00023015"/>
    </source>
</evidence>
<evidence type="ECO:0000256" key="3">
    <source>
        <dbReference type="ARBA" id="ARBA00023125"/>
    </source>
</evidence>
<sequence>MDTIETMRAFVAVARQRSFTDGARQLEMSTKLVSKYVRQLEERLGAQLLHRTTRSVTLTETGEAYFTRCIALLEQFDELEGLVQLRTSELAGTIRITAPTGFGSTHLVDALSSFQQQHPNVVIQLQLADHNIAIVEEGVDLAIRFGPLHDSSLLARKLIDMRLVVAASEHYLKEHGTPVNPQALATHNCLIRTRSSDHQTIWQFNIGGQSIAVKVNGSFHSNNPKAIAQMAANGLGICRSPLYAVQPYLDDGRLQLLFEEQETHSMALYAVYPPSRHLTARVRALIDHLQSNID</sequence>
<dbReference type="CDD" id="cd08422">
    <property type="entry name" value="PBP2_CrgA_like"/>
    <property type="match status" value="1"/>
</dbReference>
<dbReference type="InterPro" id="IPR036390">
    <property type="entry name" value="WH_DNA-bd_sf"/>
</dbReference>
<dbReference type="InterPro" id="IPR000847">
    <property type="entry name" value="LysR_HTH_N"/>
</dbReference>
<dbReference type="InterPro" id="IPR005119">
    <property type="entry name" value="LysR_subst-bd"/>
</dbReference>
<comment type="caution">
    <text evidence="6">The sequence shown here is derived from an EMBL/GenBank/DDBJ whole genome shotgun (WGS) entry which is preliminary data.</text>
</comment>